<dbReference type="SUPFAM" id="SSF53822">
    <property type="entry name" value="Periplasmic binding protein-like I"/>
    <property type="match status" value="1"/>
</dbReference>
<name>A0A420XKD8_9ACTN</name>
<keyword evidence="1" id="KW-0805">Transcription regulation</keyword>
<dbReference type="GO" id="GO:0003700">
    <property type="term" value="F:DNA-binding transcription factor activity"/>
    <property type="evidence" value="ECO:0007669"/>
    <property type="project" value="TreeGrafter"/>
</dbReference>
<dbReference type="CDD" id="cd01392">
    <property type="entry name" value="HTH_LacI"/>
    <property type="match status" value="1"/>
</dbReference>
<evidence type="ECO:0000313" key="6">
    <source>
        <dbReference type="Proteomes" id="UP000281955"/>
    </source>
</evidence>
<dbReference type="SMART" id="SM00354">
    <property type="entry name" value="HTH_LACI"/>
    <property type="match status" value="1"/>
</dbReference>
<keyword evidence="6" id="KW-1185">Reference proteome</keyword>
<dbReference type="GO" id="GO:0000976">
    <property type="term" value="F:transcription cis-regulatory region binding"/>
    <property type="evidence" value="ECO:0007669"/>
    <property type="project" value="TreeGrafter"/>
</dbReference>
<evidence type="ECO:0000313" key="5">
    <source>
        <dbReference type="EMBL" id="RKS68480.1"/>
    </source>
</evidence>
<organism evidence="5 6">
    <name type="scientific">Motilibacter peucedani</name>
    <dbReference type="NCBI Taxonomy" id="598650"/>
    <lineage>
        <taxon>Bacteria</taxon>
        <taxon>Bacillati</taxon>
        <taxon>Actinomycetota</taxon>
        <taxon>Actinomycetes</taxon>
        <taxon>Motilibacterales</taxon>
        <taxon>Motilibacteraceae</taxon>
        <taxon>Motilibacter</taxon>
    </lineage>
</organism>
<dbReference type="SUPFAM" id="SSF47413">
    <property type="entry name" value="lambda repressor-like DNA-binding domains"/>
    <property type="match status" value="1"/>
</dbReference>
<gene>
    <name evidence="5" type="ORF">CLV35_3607</name>
</gene>
<dbReference type="InterPro" id="IPR000843">
    <property type="entry name" value="HTH_LacI"/>
</dbReference>
<evidence type="ECO:0000256" key="1">
    <source>
        <dbReference type="ARBA" id="ARBA00023015"/>
    </source>
</evidence>
<dbReference type="EMBL" id="RBWV01000016">
    <property type="protein sequence ID" value="RKS68480.1"/>
    <property type="molecule type" value="Genomic_DNA"/>
</dbReference>
<dbReference type="InterPro" id="IPR010982">
    <property type="entry name" value="Lambda_DNA-bd_dom_sf"/>
</dbReference>
<dbReference type="PROSITE" id="PS50932">
    <property type="entry name" value="HTH_LACI_2"/>
    <property type="match status" value="1"/>
</dbReference>
<dbReference type="CDD" id="cd01574">
    <property type="entry name" value="PBP1_LacI"/>
    <property type="match status" value="1"/>
</dbReference>
<dbReference type="PANTHER" id="PTHR30146:SF153">
    <property type="entry name" value="LACTOSE OPERON REPRESSOR"/>
    <property type="match status" value="1"/>
</dbReference>
<evidence type="ECO:0000256" key="3">
    <source>
        <dbReference type="ARBA" id="ARBA00023163"/>
    </source>
</evidence>
<dbReference type="Proteomes" id="UP000281955">
    <property type="component" value="Unassembled WGS sequence"/>
</dbReference>
<comment type="caution">
    <text evidence="5">The sequence shown here is derived from an EMBL/GenBank/DDBJ whole genome shotgun (WGS) entry which is preliminary data.</text>
</comment>
<sequence>MTRRPAAARDRTKPSIGDVARVAGVSSQTVSRVSTGSERVLPETRARVLAAMESLGYSPNSAARALRGGSFGTLGVIAHRIARTGESRTVEAVVSAARDRGYTVSLVDVVAPTRSKVSEAALRLSHQLIDGLVIIRAETATPTSLVLPPTLPVVVSDSRFVGHHPAVRADQAAGTRLAVEHLLGLGHRTVHHLAGPSDSGPADVRVDAWRAALAAAGRQQPAVVRGDWSARSGYEAAASLATADDVTAVFCANDEMAAGLCRAVHESGRSIPDDLSVVGFDDVPLADYLWPPLTTVHQDFQEIGLRLVDLLLRQLAGEVLTDERVIVPTTLVVRASTAPPPSRPEG</sequence>
<dbReference type="AlphaFoldDB" id="A0A420XKD8"/>
<keyword evidence="3" id="KW-0804">Transcription</keyword>
<dbReference type="InParanoid" id="A0A420XKD8"/>
<evidence type="ECO:0000256" key="2">
    <source>
        <dbReference type="ARBA" id="ARBA00023125"/>
    </source>
</evidence>
<dbReference type="InterPro" id="IPR028082">
    <property type="entry name" value="Peripla_BP_I"/>
</dbReference>
<evidence type="ECO:0000259" key="4">
    <source>
        <dbReference type="PROSITE" id="PS50932"/>
    </source>
</evidence>
<dbReference type="RefSeq" id="WP_231122008.1">
    <property type="nucleotide sequence ID" value="NZ_RBWV01000016.1"/>
</dbReference>
<dbReference type="Gene3D" id="1.10.260.40">
    <property type="entry name" value="lambda repressor-like DNA-binding domains"/>
    <property type="match status" value="1"/>
</dbReference>
<dbReference type="PANTHER" id="PTHR30146">
    <property type="entry name" value="LACI-RELATED TRANSCRIPTIONAL REPRESSOR"/>
    <property type="match status" value="1"/>
</dbReference>
<dbReference type="Pfam" id="PF13377">
    <property type="entry name" value="Peripla_BP_3"/>
    <property type="match status" value="1"/>
</dbReference>
<reference evidence="5 6" key="1">
    <citation type="submission" date="2018-10" db="EMBL/GenBank/DDBJ databases">
        <title>Genomic Encyclopedia of Archaeal and Bacterial Type Strains, Phase II (KMG-II): from individual species to whole genera.</title>
        <authorList>
            <person name="Goeker M."/>
        </authorList>
    </citation>
    <scope>NUCLEOTIDE SEQUENCE [LARGE SCALE GENOMIC DNA]</scope>
    <source>
        <strain evidence="5 6">RP-AC37</strain>
    </source>
</reference>
<proteinExistence type="predicted"/>
<keyword evidence="2 5" id="KW-0238">DNA-binding</keyword>
<dbReference type="InterPro" id="IPR046335">
    <property type="entry name" value="LacI/GalR-like_sensor"/>
</dbReference>
<dbReference type="Gene3D" id="3.40.50.2300">
    <property type="match status" value="2"/>
</dbReference>
<feature type="domain" description="HTH lacI-type" evidence="4">
    <location>
        <begin position="14"/>
        <end position="68"/>
    </location>
</feature>
<accession>A0A420XKD8</accession>
<dbReference type="Pfam" id="PF00356">
    <property type="entry name" value="LacI"/>
    <property type="match status" value="1"/>
</dbReference>
<protein>
    <submittedName>
        <fullName evidence="5">DNA-binding LacI/PurR family transcriptional regulator</fullName>
    </submittedName>
</protein>